<dbReference type="GO" id="GO:0009279">
    <property type="term" value="C:cell outer membrane"/>
    <property type="evidence" value="ECO:0007669"/>
    <property type="project" value="UniProtKB-SubCell"/>
</dbReference>
<feature type="domain" description="OmpA-like" evidence="6">
    <location>
        <begin position="332"/>
        <end position="447"/>
    </location>
</feature>
<dbReference type="EMBL" id="JAAABI010000002">
    <property type="protein sequence ID" value="NAY92248.1"/>
    <property type="molecule type" value="Genomic_DNA"/>
</dbReference>
<comment type="subcellular location">
    <subcellularLocation>
        <location evidence="1">Cell outer membrane</location>
    </subcellularLocation>
</comment>
<dbReference type="CDD" id="cd07185">
    <property type="entry name" value="OmpA_C-like"/>
    <property type="match status" value="1"/>
</dbReference>
<dbReference type="Pfam" id="PF00691">
    <property type="entry name" value="OmpA"/>
    <property type="match status" value="1"/>
</dbReference>
<keyword evidence="3" id="KW-0998">Cell outer membrane</keyword>
<dbReference type="RefSeq" id="WP_166523631.1">
    <property type="nucleotide sequence ID" value="NZ_JAAABI010000002.1"/>
</dbReference>
<keyword evidence="8" id="KW-1185">Reference proteome</keyword>
<dbReference type="InterPro" id="IPR036737">
    <property type="entry name" value="OmpA-like_sf"/>
</dbReference>
<evidence type="ECO:0000256" key="3">
    <source>
        <dbReference type="ARBA" id="ARBA00023237"/>
    </source>
</evidence>
<dbReference type="PANTHER" id="PTHR30329">
    <property type="entry name" value="STATOR ELEMENT OF FLAGELLAR MOTOR COMPLEX"/>
    <property type="match status" value="1"/>
</dbReference>
<comment type="caution">
    <text evidence="7">The sequence shown here is derived from an EMBL/GenBank/DDBJ whole genome shotgun (WGS) entry which is preliminary data.</text>
</comment>
<evidence type="ECO:0000256" key="4">
    <source>
        <dbReference type="PROSITE-ProRule" id="PRU00473"/>
    </source>
</evidence>
<proteinExistence type="predicted"/>
<sequence>MKTSSVVKISLSIVLMLGFGLNANAQFFKKLAKKAEKAAERTVERRVEKETSEKTDQALDSILEPGSGGKQAPNTNGGGTDSGNSSGNSSGGGSEGSSGSNKGAASSSEKTIAVYSKFDYVPGDKLMFFDDFGNDFVGDFPSKWNTNAGGEIVTLGDSPQKWLSIKSGFNIYYIPDVPKLPEEYTIEFDIAGVGIDRKTSSNSKLAIYLSENDKFDQGRNYAYAEIPFCQYSPIGITIQNNIAGKREIRSTVAADIRDEVLNSPHISIAVNNQRFRLWVNEVKYVDVPRLIAPGSVINTVKFHANGFKDGKEQVFITNLKVAEGGVDLRRKLISEGKISTNGILFDSGSDNIQPQSMGIIRQISQVLKQESSMKLKIVGHTDADGSEESNMKLSKNRAEAVKNALVSVYGIDSGRLTSEGKGESDPVGDNNTPDGKAQNRRVEFIKQ</sequence>
<protein>
    <submittedName>
        <fullName evidence="7">OmpA family protein</fullName>
    </submittedName>
</protein>
<evidence type="ECO:0000313" key="8">
    <source>
        <dbReference type="Proteomes" id="UP000667650"/>
    </source>
</evidence>
<evidence type="ECO:0000259" key="6">
    <source>
        <dbReference type="PROSITE" id="PS51123"/>
    </source>
</evidence>
<dbReference type="SUPFAM" id="SSF103088">
    <property type="entry name" value="OmpA-like"/>
    <property type="match status" value="1"/>
</dbReference>
<accession>A0A964TCA7</accession>
<gene>
    <name evidence="7" type="ORF">GTQ34_09980</name>
</gene>
<evidence type="ECO:0000256" key="5">
    <source>
        <dbReference type="SAM" id="MobiDB-lite"/>
    </source>
</evidence>
<feature type="compositionally biased region" description="Basic and acidic residues" evidence="5">
    <location>
        <begin position="39"/>
        <end position="57"/>
    </location>
</feature>
<name>A0A964TCA7_9FLAO</name>
<dbReference type="PROSITE" id="PS51123">
    <property type="entry name" value="OMPA_2"/>
    <property type="match status" value="1"/>
</dbReference>
<dbReference type="Gene3D" id="3.30.1330.60">
    <property type="entry name" value="OmpA-like domain"/>
    <property type="match status" value="1"/>
</dbReference>
<dbReference type="PANTHER" id="PTHR30329:SF21">
    <property type="entry name" value="LIPOPROTEIN YIAD-RELATED"/>
    <property type="match status" value="1"/>
</dbReference>
<dbReference type="PRINTS" id="PR01021">
    <property type="entry name" value="OMPADOMAIN"/>
</dbReference>
<dbReference type="InterPro" id="IPR006664">
    <property type="entry name" value="OMP_bac"/>
</dbReference>
<feature type="region of interest" description="Disordered" evidence="5">
    <location>
        <begin position="39"/>
        <end position="105"/>
    </location>
</feature>
<reference evidence="7" key="1">
    <citation type="submission" date="2020-01" db="EMBL/GenBank/DDBJ databases">
        <title>Muricauda ochracea sp. nov., isolated from a tidal flat of Garorim bay in Korea.</title>
        <authorList>
            <person name="Kim D."/>
            <person name="Yoo Y."/>
            <person name="Kim J.-J."/>
        </authorList>
    </citation>
    <scope>NUCLEOTIDE SEQUENCE</scope>
    <source>
        <strain evidence="7">JGD-17</strain>
    </source>
</reference>
<keyword evidence="2 4" id="KW-0472">Membrane</keyword>
<evidence type="ECO:0000256" key="1">
    <source>
        <dbReference type="ARBA" id="ARBA00004442"/>
    </source>
</evidence>
<evidence type="ECO:0000313" key="7">
    <source>
        <dbReference type="EMBL" id="NAY92248.1"/>
    </source>
</evidence>
<dbReference type="Proteomes" id="UP000667650">
    <property type="component" value="Unassembled WGS sequence"/>
</dbReference>
<dbReference type="InterPro" id="IPR006665">
    <property type="entry name" value="OmpA-like"/>
</dbReference>
<dbReference type="AlphaFoldDB" id="A0A964TCA7"/>
<evidence type="ECO:0000256" key="2">
    <source>
        <dbReference type="ARBA" id="ARBA00023136"/>
    </source>
</evidence>
<feature type="region of interest" description="Disordered" evidence="5">
    <location>
        <begin position="415"/>
        <end position="447"/>
    </location>
</feature>
<organism evidence="7 8">
    <name type="scientific">Flagellimonas ochracea</name>
    <dbReference type="NCBI Taxonomy" id="2696472"/>
    <lineage>
        <taxon>Bacteria</taxon>
        <taxon>Pseudomonadati</taxon>
        <taxon>Bacteroidota</taxon>
        <taxon>Flavobacteriia</taxon>
        <taxon>Flavobacteriales</taxon>
        <taxon>Flavobacteriaceae</taxon>
        <taxon>Flagellimonas</taxon>
    </lineage>
</organism>
<dbReference type="InterPro" id="IPR050330">
    <property type="entry name" value="Bact_OuterMem_StrucFunc"/>
</dbReference>